<name>A0A5J9WGF7_9POAL</name>
<proteinExistence type="predicted"/>
<dbReference type="EMBL" id="RWGY01000004">
    <property type="protein sequence ID" value="TVU47389.1"/>
    <property type="molecule type" value="Genomic_DNA"/>
</dbReference>
<protein>
    <submittedName>
        <fullName evidence="1">Uncharacterized protein</fullName>
    </submittedName>
</protein>
<evidence type="ECO:0000313" key="1">
    <source>
        <dbReference type="EMBL" id="TVU47389.1"/>
    </source>
</evidence>
<dbReference type="Proteomes" id="UP000324897">
    <property type="component" value="Chromosome 5"/>
</dbReference>
<evidence type="ECO:0000313" key="2">
    <source>
        <dbReference type="Proteomes" id="UP000324897"/>
    </source>
</evidence>
<reference evidence="1 2" key="1">
    <citation type="journal article" date="2019" name="Sci. Rep.">
        <title>A high-quality genome of Eragrostis curvula grass provides insights into Poaceae evolution and supports new strategies to enhance forage quality.</title>
        <authorList>
            <person name="Carballo J."/>
            <person name="Santos B.A.C.M."/>
            <person name="Zappacosta D."/>
            <person name="Garbus I."/>
            <person name="Selva J.P."/>
            <person name="Gallo C.A."/>
            <person name="Diaz A."/>
            <person name="Albertini E."/>
            <person name="Caccamo M."/>
            <person name="Echenique V."/>
        </authorList>
    </citation>
    <scope>NUCLEOTIDE SEQUENCE [LARGE SCALE GENOMIC DNA]</scope>
    <source>
        <strain evidence="2">cv. Victoria</strain>
        <tissue evidence="1">Leaf</tissue>
    </source>
</reference>
<organism evidence="1 2">
    <name type="scientific">Eragrostis curvula</name>
    <name type="common">weeping love grass</name>
    <dbReference type="NCBI Taxonomy" id="38414"/>
    <lineage>
        <taxon>Eukaryota</taxon>
        <taxon>Viridiplantae</taxon>
        <taxon>Streptophyta</taxon>
        <taxon>Embryophyta</taxon>
        <taxon>Tracheophyta</taxon>
        <taxon>Spermatophyta</taxon>
        <taxon>Magnoliopsida</taxon>
        <taxon>Liliopsida</taxon>
        <taxon>Poales</taxon>
        <taxon>Poaceae</taxon>
        <taxon>PACMAD clade</taxon>
        <taxon>Chloridoideae</taxon>
        <taxon>Eragrostideae</taxon>
        <taxon>Eragrostidinae</taxon>
        <taxon>Eragrostis</taxon>
    </lineage>
</organism>
<keyword evidence="2" id="KW-1185">Reference proteome</keyword>
<accession>A0A5J9WGF7</accession>
<sequence>MRPTTTALKQVRTKAAAVADTSVGLAFSSTSLSPQALPQPQILSRAALDAVVATRELWRLLELH</sequence>
<dbReference type="AlphaFoldDB" id="A0A5J9WGF7"/>
<gene>
    <name evidence="1" type="ORF">EJB05_06989</name>
</gene>
<comment type="caution">
    <text evidence="1">The sequence shown here is derived from an EMBL/GenBank/DDBJ whole genome shotgun (WGS) entry which is preliminary data.</text>
</comment>
<dbReference type="Gramene" id="TVU47389">
    <property type="protein sequence ID" value="TVU47389"/>
    <property type="gene ID" value="EJB05_06989"/>
</dbReference>